<keyword evidence="6" id="KW-1185">Reference proteome</keyword>
<dbReference type="CDD" id="cd01051">
    <property type="entry name" value="Mn_catalase"/>
    <property type="match status" value="1"/>
</dbReference>
<dbReference type="InterPro" id="IPR039377">
    <property type="entry name" value="Mn_catalase_dom"/>
</dbReference>
<feature type="binding site" evidence="2">
    <location>
        <position position="70"/>
    </location>
    <ligand>
        <name>Mn(2+)</name>
        <dbReference type="ChEBI" id="CHEBI:29035"/>
        <label>1</label>
    </ligand>
</feature>
<dbReference type="OrthoDB" id="9800585at2"/>
<sequence>MFYHVKELQFNVRVSKPDPAFATLLLEQFGGANGELAAALRYFGQAFGAKKPYPDKYDLLMDIATEEFSHLEIVGATIQLLLTGINGDLKNAADNSEIMQLLNGKAAKEDMIHQGMVAPQFFVGSGGGPAYTNSQGVPWSAAYINGDVQGDLTSELRSNVGAETRAKMVYEYLLQFTDDPYIKDTLRFLMTREVAHFQMFEAALASIQPNFPPGILQGDPRYSNLYFNMSSGNDYRGPWNQGVSSQFGETFQYVDDPIQHVRDTNGLLDQEPEGTDRTEEEVAELDRQLSAQRSAEVNEACPIGEQQWNDPEAEAGDQARVMANNAMPIPGADANITANEAAPKPFEEKSNGRKKKK</sequence>
<keyword evidence="2" id="KW-0464">Manganese</keyword>
<feature type="binding site" evidence="2">
    <location>
        <position position="196"/>
    </location>
    <ligand>
        <name>Mn(2+)</name>
        <dbReference type="ChEBI" id="CHEBI:29035"/>
        <label>1</label>
    </ligand>
</feature>
<dbReference type="GO" id="GO:0046872">
    <property type="term" value="F:metal ion binding"/>
    <property type="evidence" value="ECO:0007669"/>
    <property type="project" value="UniProtKB-KW"/>
</dbReference>
<evidence type="ECO:0000256" key="4">
    <source>
        <dbReference type="SAM" id="MobiDB-lite"/>
    </source>
</evidence>
<dbReference type="Pfam" id="PF05067">
    <property type="entry name" value="Mn_catalase"/>
    <property type="match status" value="1"/>
</dbReference>
<evidence type="ECO:0000313" key="6">
    <source>
        <dbReference type="Proteomes" id="UP000263900"/>
    </source>
</evidence>
<keyword evidence="2" id="KW-0479">Metal-binding</keyword>
<dbReference type="Gene3D" id="1.20.1260.10">
    <property type="match status" value="1"/>
</dbReference>
<evidence type="ECO:0000256" key="2">
    <source>
        <dbReference type="PIRSR" id="PIRSR607760-1"/>
    </source>
</evidence>
<comment type="similarity">
    <text evidence="1">Belongs to the manganese catalase family.</text>
</comment>
<protein>
    <submittedName>
        <fullName evidence="5">Manganese catalase family protein</fullName>
    </submittedName>
</protein>
<name>A0A3B7MED9_9BACT</name>
<dbReference type="KEGG" id="pseg:D3H65_01405"/>
<dbReference type="InterPro" id="IPR009078">
    <property type="entry name" value="Ferritin-like_SF"/>
</dbReference>
<dbReference type="RefSeq" id="WP_119048546.1">
    <property type="nucleotide sequence ID" value="NZ_CP032157.1"/>
</dbReference>
<organism evidence="5 6">
    <name type="scientific">Paraflavitalea soli</name>
    <dbReference type="NCBI Taxonomy" id="2315862"/>
    <lineage>
        <taxon>Bacteria</taxon>
        <taxon>Pseudomonadati</taxon>
        <taxon>Bacteroidota</taxon>
        <taxon>Chitinophagia</taxon>
        <taxon>Chitinophagales</taxon>
        <taxon>Chitinophagaceae</taxon>
        <taxon>Paraflavitalea</taxon>
    </lineage>
</organism>
<accession>A0A3B7MED9</accession>
<dbReference type="InterPro" id="IPR012347">
    <property type="entry name" value="Ferritin-like"/>
</dbReference>
<keyword evidence="3" id="KW-0106">Calcium</keyword>
<dbReference type="AlphaFoldDB" id="A0A3B7MED9"/>
<feature type="binding site" evidence="3">
    <location>
        <position position="230"/>
    </location>
    <ligand>
        <name>Ca(2+)</name>
        <dbReference type="ChEBI" id="CHEBI:29108"/>
    </ligand>
</feature>
<gene>
    <name evidence="5" type="ORF">D3H65_01405</name>
</gene>
<dbReference type="InterPro" id="IPR007760">
    <property type="entry name" value="Mn_catalase"/>
</dbReference>
<dbReference type="SUPFAM" id="SSF47240">
    <property type="entry name" value="Ferritin-like"/>
    <property type="match status" value="1"/>
</dbReference>
<feature type="binding site" evidence="3">
    <location>
        <position position="62"/>
    </location>
    <ligand>
        <name>Ca(2+)</name>
        <dbReference type="ChEBI" id="CHEBI:29108"/>
    </ligand>
</feature>
<feature type="binding site" evidence="3">
    <location>
        <position position="232"/>
    </location>
    <ligand>
        <name>Ca(2+)</name>
        <dbReference type="ChEBI" id="CHEBI:29108"/>
    </ligand>
</feature>
<comment type="cofactor">
    <cofactor evidence="3">
        <name>Ca(2+)</name>
        <dbReference type="ChEBI" id="CHEBI:29108"/>
    </cofactor>
    <text evidence="3">Binds 1 Ca(2+) ion per subunit.</text>
</comment>
<feature type="region of interest" description="Disordered" evidence="4">
    <location>
        <begin position="331"/>
        <end position="357"/>
    </location>
</feature>
<feature type="binding site" evidence="2">
    <location>
        <position position="163"/>
    </location>
    <ligand>
        <name>Mn(2+)</name>
        <dbReference type="ChEBI" id="CHEBI:29035"/>
        <label>1</label>
    </ligand>
</feature>
<feature type="binding site" evidence="2">
    <location>
        <position position="67"/>
    </location>
    <ligand>
        <name>Mn(2+)</name>
        <dbReference type="ChEBI" id="CHEBI:29035"/>
        <label>1</label>
    </ligand>
</feature>
<feature type="binding site" evidence="3">
    <location>
        <position position="58"/>
    </location>
    <ligand>
        <name>Ca(2+)</name>
        <dbReference type="ChEBI" id="CHEBI:29108"/>
    </ligand>
</feature>
<dbReference type="EMBL" id="CP032157">
    <property type="protein sequence ID" value="AXY72708.1"/>
    <property type="molecule type" value="Genomic_DNA"/>
</dbReference>
<reference evidence="5 6" key="1">
    <citation type="submission" date="2018-09" db="EMBL/GenBank/DDBJ databases">
        <title>Genome sequencing of strain 6GH32-13.</title>
        <authorList>
            <person name="Weon H.-Y."/>
            <person name="Heo J."/>
            <person name="Kwon S.-W."/>
        </authorList>
    </citation>
    <scope>NUCLEOTIDE SEQUENCE [LARGE SCALE GENOMIC DNA]</scope>
    <source>
        <strain evidence="5 6">5GH32-13</strain>
    </source>
</reference>
<dbReference type="Proteomes" id="UP000263900">
    <property type="component" value="Chromosome"/>
</dbReference>
<evidence type="ECO:0000256" key="1">
    <source>
        <dbReference type="ARBA" id="ARBA00007644"/>
    </source>
</evidence>
<feature type="binding site" evidence="2">
    <location>
        <position position="35"/>
    </location>
    <ligand>
        <name>Mn(2+)</name>
        <dbReference type="ChEBI" id="CHEBI:29035"/>
        <label>1</label>
    </ligand>
</feature>
<proteinExistence type="inferred from homology"/>
<comment type="cofactor">
    <cofactor evidence="2">
        <name>Mn(2+)</name>
        <dbReference type="ChEBI" id="CHEBI:29035"/>
    </cofactor>
    <text evidence="2">Binds 2 manganese ions per subunit.</text>
</comment>
<feature type="binding site" evidence="3">
    <location>
        <position position="228"/>
    </location>
    <ligand>
        <name>Ca(2+)</name>
        <dbReference type="ChEBI" id="CHEBI:29108"/>
    </ligand>
</feature>
<evidence type="ECO:0000313" key="5">
    <source>
        <dbReference type="EMBL" id="AXY72708.1"/>
    </source>
</evidence>
<evidence type="ECO:0000256" key="3">
    <source>
        <dbReference type="PIRSR" id="PIRSR607760-2"/>
    </source>
</evidence>